<dbReference type="EC" id="6.1.1.10" evidence="9"/>
<dbReference type="FunFam" id="1.10.730.10:FF:000024">
    <property type="entry name" value="Methionine--tRNA ligase cytoplasmic"/>
    <property type="match status" value="1"/>
</dbReference>
<dbReference type="GO" id="GO:0005524">
    <property type="term" value="F:ATP binding"/>
    <property type="evidence" value="ECO:0007669"/>
    <property type="project" value="UniProtKB-KW"/>
</dbReference>
<dbReference type="InterPro" id="IPR041872">
    <property type="entry name" value="Anticodon_Met"/>
</dbReference>
<evidence type="ECO:0000256" key="6">
    <source>
        <dbReference type="RuleBase" id="RU363039"/>
    </source>
</evidence>
<dbReference type="PANTHER" id="PTHR45765">
    <property type="entry name" value="METHIONINE--TRNA LIGASE"/>
    <property type="match status" value="1"/>
</dbReference>
<dbReference type="Pfam" id="PF19303">
    <property type="entry name" value="Anticodon_3"/>
    <property type="match status" value="1"/>
</dbReference>
<comment type="similarity">
    <text evidence="6">Belongs to the class-I aminoacyl-tRNA synthetase family.</text>
</comment>
<proteinExistence type="inferred from homology"/>
<dbReference type="InterPro" id="IPR015413">
    <property type="entry name" value="Methionyl/Leucyl_tRNA_Synth"/>
</dbReference>
<evidence type="ECO:0000256" key="4">
    <source>
        <dbReference type="ARBA" id="ARBA00022917"/>
    </source>
</evidence>
<dbReference type="AlphaFoldDB" id="A0A7C8YFU0"/>
<evidence type="ECO:0000259" key="7">
    <source>
        <dbReference type="Pfam" id="PF09334"/>
    </source>
</evidence>
<protein>
    <submittedName>
        <fullName evidence="9">Methionine--tRNA ligase</fullName>
        <ecNumber evidence="9">6.1.1.10</ecNumber>
    </submittedName>
</protein>
<dbReference type="Gene3D" id="1.10.730.10">
    <property type="entry name" value="Isoleucyl-tRNA Synthetase, Domain 1"/>
    <property type="match status" value="1"/>
</dbReference>
<dbReference type="InterPro" id="IPR023458">
    <property type="entry name" value="Met-tRNA_ligase_1"/>
</dbReference>
<accession>A0A7C8YFU0</accession>
<organism evidence="9">
    <name type="scientific">Opuntia streptacantha</name>
    <name type="common">Prickly pear cactus</name>
    <name type="synonym">Opuntia cardona</name>
    <dbReference type="NCBI Taxonomy" id="393608"/>
    <lineage>
        <taxon>Eukaryota</taxon>
        <taxon>Viridiplantae</taxon>
        <taxon>Streptophyta</taxon>
        <taxon>Embryophyta</taxon>
        <taxon>Tracheophyta</taxon>
        <taxon>Spermatophyta</taxon>
        <taxon>Magnoliopsida</taxon>
        <taxon>eudicotyledons</taxon>
        <taxon>Gunneridae</taxon>
        <taxon>Pentapetalae</taxon>
        <taxon>Caryophyllales</taxon>
        <taxon>Cactineae</taxon>
        <taxon>Cactaceae</taxon>
        <taxon>Opuntioideae</taxon>
        <taxon>Opuntia</taxon>
    </lineage>
</organism>
<dbReference type="Gene3D" id="3.40.50.620">
    <property type="entry name" value="HUPs"/>
    <property type="match status" value="1"/>
</dbReference>
<name>A0A7C8YFU0_OPUST</name>
<dbReference type="Pfam" id="PF09334">
    <property type="entry name" value="tRNA-synt_1g"/>
    <property type="match status" value="1"/>
</dbReference>
<reference evidence="9" key="2">
    <citation type="submission" date="2020-07" db="EMBL/GenBank/DDBJ databases">
        <authorList>
            <person name="Vera ALvarez R."/>
            <person name="Arias-Moreno D.M."/>
            <person name="Jimenez-Jacinto V."/>
            <person name="Jimenez-Bremont J.F."/>
            <person name="Swaminathan K."/>
            <person name="Moose S.P."/>
            <person name="Guerrero-Gonzalez M.L."/>
            <person name="Marino-Ramirez L."/>
            <person name="Landsman D."/>
            <person name="Rodriguez-Kessler M."/>
            <person name="Delgado-Sanchez P."/>
        </authorList>
    </citation>
    <scope>NUCLEOTIDE SEQUENCE</scope>
    <source>
        <tissue evidence="9">Cladode</tissue>
    </source>
</reference>
<dbReference type="InterPro" id="IPR014729">
    <property type="entry name" value="Rossmann-like_a/b/a_fold"/>
</dbReference>
<evidence type="ECO:0000313" key="9">
    <source>
        <dbReference type="EMBL" id="MBA4617396.1"/>
    </source>
</evidence>
<dbReference type="GO" id="GO:0004825">
    <property type="term" value="F:methionine-tRNA ligase activity"/>
    <property type="evidence" value="ECO:0007669"/>
    <property type="project" value="UniProtKB-EC"/>
</dbReference>
<keyword evidence="3 6" id="KW-0067">ATP-binding</keyword>
<evidence type="ECO:0000256" key="3">
    <source>
        <dbReference type="ARBA" id="ARBA00022840"/>
    </source>
</evidence>
<dbReference type="PANTHER" id="PTHR45765:SF1">
    <property type="entry name" value="METHIONINE--TRNA LIGASE, CYTOPLASMIC"/>
    <property type="match status" value="1"/>
</dbReference>
<feature type="domain" description="Methionyl-tRNA synthetase anticodon-binding" evidence="8">
    <location>
        <begin position="119"/>
        <end position="269"/>
    </location>
</feature>
<dbReference type="GO" id="GO:0005829">
    <property type="term" value="C:cytosol"/>
    <property type="evidence" value="ECO:0007669"/>
    <property type="project" value="TreeGrafter"/>
</dbReference>
<dbReference type="SUPFAM" id="SSF52374">
    <property type="entry name" value="Nucleotidylyl transferase"/>
    <property type="match status" value="1"/>
</dbReference>
<evidence type="ECO:0000256" key="2">
    <source>
        <dbReference type="ARBA" id="ARBA00022741"/>
    </source>
</evidence>
<feature type="domain" description="Methionyl/Leucyl tRNA synthetase" evidence="7">
    <location>
        <begin position="1"/>
        <end position="96"/>
    </location>
</feature>
<dbReference type="GO" id="GO:0017101">
    <property type="term" value="C:aminoacyl-tRNA synthetase multienzyme complex"/>
    <property type="evidence" value="ECO:0007669"/>
    <property type="project" value="TreeGrafter"/>
</dbReference>
<dbReference type="CDD" id="cd07957">
    <property type="entry name" value="Anticodon_Ia_Met"/>
    <property type="match status" value="1"/>
</dbReference>
<dbReference type="InterPro" id="IPR009080">
    <property type="entry name" value="tRNAsynth_Ia_anticodon-bd"/>
</dbReference>
<reference evidence="9" key="1">
    <citation type="journal article" date="2013" name="J. Plant Res.">
        <title>Effect of fungi and light on seed germination of three Opuntia species from semiarid lands of central Mexico.</title>
        <authorList>
            <person name="Delgado-Sanchez P."/>
            <person name="Jimenez-Bremont J.F."/>
            <person name="Guerrero-Gonzalez Mde L."/>
            <person name="Flores J."/>
        </authorList>
    </citation>
    <scope>NUCLEOTIDE SEQUENCE</scope>
    <source>
        <tissue evidence="9">Cladode</tissue>
    </source>
</reference>
<keyword evidence="1 6" id="KW-0436">Ligase</keyword>
<dbReference type="GO" id="GO:0006431">
    <property type="term" value="P:methionyl-tRNA aminoacylation"/>
    <property type="evidence" value="ECO:0007669"/>
    <property type="project" value="TreeGrafter"/>
</dbReference>
<keyword evidence="4 6" id="KW-0648">Protein biosynthesis</keyword>
<sequence length="271" mass="30367">MFPSMLLGTSENWTMAKTISATQFLMYETGKFSKSQGLGIFGDQAKETTIPVAVWRYYLLSNRPEGSDARFSWDDLQAKLNGELIANVGNFVNRVLTFVAKPLGKGYGSIIPDVEGAGLDDLTRTLGHKICNHVDHYLKEMEKVNLKSGLRIAMQISSEGNSYLQESKFWKLYKEERPRCSIVVKTAVGLVYLLACLLEPFMPSFSAEVMKQLDLPPSEMSLPDVDKEVGIKLWEIVQAGHQIGEPKPLFVELTDKEVEVYKTKFGGVQNM</sequence>
<dbReference type="SUPFAM" id="SSF47323">
    <property type="entry name" value="Anticodon-binding domain of a subclass of class I aminoacyl-tRNA synthetases"/>
    <property type="match status" value="1"/>
</dbReference>
<keyword evidence="5 6" id="KW-0030">Aminoacyl-tRNA synthetase</keyword>
<evidence type="ECO:0000256" key="5">
    <source>
        <dbReference type="ARBA" id="ARBA00023146"/>
    </source>
</evidence>
<keyword evidence="2 6" id="KW-0547">Nucleotide-binding</keyword>
<dbReference type="EMBL" id="GISG01016284">
    <property type="protein sequence ID" value="MBA4617396.1"/>
    <property type="molecule type" value="Transcribed_RNA"/>
</dbReference>
<evidence type="ECO:0000256" key="1">
    <source>
        <dbReference type="ARBA" id="ARBA00022598"/>
    </source>
</evidence>
<evidence type="ECO:0000259" key="8">
    <source>
        <dbReference type="Pfam" id="PF19303"/>
    </source>
</evidence>